<feature type="domain" description="DUF6590" evidence="2">
    <location>
        <begin position="322"/>
        <end position="487"/>
    </location>
</feature>
<dbReference type="EMBL" id="JAVRRJ010000001">
    <property type="protein sequence ID" value="KAK5091673.1"/>
    <property type="molecule type" value="Genomic_DNA"/>
</dbReference>
<dbReference type="Proteomes" id="UP001309876">
    <property type="component" value="Unassembled WGS sequence"/>
</dbReference>
<organism evidence="3 4">
    <name type="scientific">Lithohypha guttulata</name>
    <dbReference type="NCBI Taxonomy" id="1690604"/>
    <lineage>
        <taxon>Eukaryota</taxon>
        <taxon>Fungi</taxon>
        <taxon>Dikarya</taxon>
        <taxon>Ascomycota</taxon>
        <taxon>Pezizomycotina</taxon>
        <taxon>Eurotiomycetes</taxon>
        <taxon>Chaetothyriomycetidae</taxon>
        <taxon>Chaetothyriales</taxon>
        <taxon>Trichomeriaceae</taxon>
        <taxon>Lithohypha</taxon>
    </lineage>
</organism>
<feature type="compositionally biased region" description="Basic and acidic residues" evidence="1">
    <location>
        <begin position="185"/>
        <end position="197"/>
    </location>
</feature>
<feature type="compositionally biased region" description="Basic and acidic residues" evidence="1">
    <location>
        <begin position="7"/>
        <end position="29"/>
    </location>
</feature>
<proteinExistence type="predicted"/>
<dbReference type="Pfam" id="PF20233">
    <property type="entry name" value="DUF6590"/>
    <property type="match status" value="1"/>
</dbReference>
<evidence type="ECO:0000313" key="3">
    <source>
        <dbReference type="EMBL" id="KAK5091673.1"/>
    </source>
</evidence>
<feature type="region of interest" description="Disordered" evidence="1">
    <location>
        <begin position="1"/>
        <end position="65"/>
    </location>
</feature>
<evidence type="ECO:0000259" key="2">
    <source>
        <dbReference type="Pfam" id="PF20233"/>
    </source>
</evidence>
<comment type="caution">
    <text evidence="3">The sequence shown here is derived from an EMBL/GenBank/DDBJ whole genome shotgun (WGS) entry which is preliminary data.</text>
</comment>
<sequence length="498" mass="55495">MSIAETRSTESLHESPELYQGEQRDEPDPLPRQLHNYYGSSAPSRKERTASNNQDVPQAQDDPLGKLSLSSPLLAKLASYGCDQYGSIATFLIDNPAVWNEDQNQLQRLILEYVRRDKPDPAKRLAHRLAVFTLSRKKNLATASERQEWLTKLNTNKRLRGELEGAAERILQQLIQKAGTGEVIQQDRESGPVRTADESQNLTRDNTGHTRLQRHLPTNNATHNTSLTFQQSVPNRSARSSLVSSLPGGLITDAASVTTSPPMERKGSFRTLPSDIDSVSGGPAHYGLFGPRSTIVGALPKQVQDRLHAEYRVHHGKAELDKVFGLGCIFAVFWHENYGLQPGQNVTDSLLKVKSSKKGGGHVTKLTNGEIVYSHIRRFLVVRPRKGFCLALPITSYSGKGLSAKKIDDREHNSHCIIYDHKNGEGRPQYVPNEAPFVKDAVAVNMVQGETLKPSSRLCYARPTPIEYNIKVKAIGRIINAHLPRVRDGHRVENFDEY</sequence>
<gene>
    <name evidence="3" type="ORF">LTR05_001858</name>
</gene>
<accession>A0AAN7T776</accession>
<dbReference type="InterPro" id="IPR046497">
    <property type="entry name" value="DUF6590"/>
</dbReference>
<keyword evidence="4" id="KW-1185">Reference proteome</keyword>
<name>A0AAN7T776_9EURO</name>
<protein>
    <recommendedName>
        <fullName evidence="2">DUF6590 domain-containing protein</fullName>
    </recommendedName>
</protein>
<dbReference type="PANTHER" id="PTHR35391:SF5">
    <property type="entry name" value="DUF6590 DOMAIN-CONTAINING PROTEIN"/>
    <property type="match status" value="1"/>
</dbReference>
<dbReference type="PANTHER" id="PTHR35391">
    <property type="entry name" value="C2H2-TYPE DOMAIN-CONTAINING PROTEIN-RELATED"/>
    <property type="match status" value="1"/>
</dbReference>
<evidence type="ECO:0000256" key="1">
    <source>
        <dbReference type="SAM" id="MobiDB-lite"/>
    </source>
</evidence>
<evidence type="ECO:0000313" key="4">
    <source>
        <dbReference type="Proteomes" id="UP001309876"/>
    </source>
</evidence>
<reference evidence="3 4" key="1">
    <citation type="submission" date="2023-08" db="EMBL/GenBank/DDBJ databases">
        <title>Black Yeasts Isolated from many extreme environments.</title>
        <authorList>
            <person name="Coleine C."/>
            <person name="Stajich J.E."/>
            <person name="Selbmann L."/>
        </authorList>
    </citation>
    <scope>NUCLEOTIDE SEQUENCE [LARGE SCALE GENOMIC DNA]</scope>
    <source>
        <strain evidence="3 4">CCFEE 5910</strain>
    </source>
</reference>
<dbReference type="AlphaFoldDB" id="A0AAN7T776"/>
<feature type="region of interest" description="Disordered" evidence="1">
    <location>
        <begin position="183"/>
        <end position="223"/>
    </location>
</feature>